<dbReference type="Pfam" id="PF01433">
    <property type="entry name" value="Peptidase_M1"/>
    <property type="match status" value="1"/>
</dbReference>
<evidence type="ECO:0000256" key="1">
    <source>
        <dbReference type="ARBA" id="ARBA00000098"/>
    </source>
</evidence>
<dbReference type="Gene3D" id="1.10.390.10">
    <property type="entry name" value="Neutral Protease Domain 2"/>
    <property type="match status" value="1"/>
</dbReference>
<evidence type="ECO:0000256" key="8">
    <source>
        <dbReference type="ARBA" id="ARBA00022670"/>
    </source>
</evidence>
<evidence type="ECO:0000256" key="11">
    <source>
        <dbReference type="ARBA" id="ARBA00022801"/>
    </source>
</evidence>
<keyword evidence="7" id="KW-0042">Antenna complex</keyword>
<keyword evidence="13" id="KW-0482">Metalloprotease</keyword>
<evidence type="ECO:0000256" key="14">
    <source>
        <dbReference type="ARBA" id="ARBA00029811"/>
    </source>
</evidence>
<dbReference type="SUPFAM" id="SSF63737">
    <property type="entry name" value="Leukotriene A4 hydrolase N-terminal domain"/>
    <property type="match status" value="1"/>
</dbReference>
<proteinExistence type="inferred from homology"/>
<dbReference type="CDD" id="cd14686">
    <property type="entry name" value="bZIP"/>
    <property type="match status" value="1"/>
</dbReference>
<feature type="domain" description="Aminopeptidase N-like N-terminal" evidence="18">
    <location>
        <begin position="52"/>
        <end position="234"/>
    </location>
</feature>
<keyword evidence="10" id="KW-0605">Phycobilisome</keyword>
<dbReference type="InterPro" id="IPR042097">
    <property type="entry name" value="Aminopeptidase_N-like_N_sf"/>
</dbReference>
<evidence type="ECO:0000256" key="10">
    <source>
        <dbReference type="ARBA" id="ARBA00022738"/>
    </source>
</evidence>
<dbReference type="SMART" id="SM00567">
    <property type="entry name" value="EZ_HEAT"/>
    <property type="match status" value="5"/>
</dbReference>
<comment type="cofactor">
    <cofactor evidence="2">
        <name>Zn(2+)</name>
        <dbReference type="ChEBI" id="CHEBI:29105"/>
    </cofactor>
</comment>
<protein>
    <recommendedName>
        <fullName evidence="5">Aminopeptidase N</fullName>
        <ecNumber evidence="4">3.4.11.2</ecNumber>
    </recommendedName>
    <alternativeName>
        <fullName evidence="14">Alanine aminopeptidase</fullName>
    </alternativeName>
    <alternativeName>
        <fullName evidence="15">Lysyl aminopeptidase</fullName>
    </alternativeName>
</protein>
<dbReference type="PANTHER" id="PTHR11533:SF174">
    <property type="entry name" value="PUROMYCIN-SENSITIVE AMINOPEPTIDASE-RELATED"/>
    <property type="match status" value="1"/>
</dbReference>
<evidence type="ECO:0000256" key="3">
    <source>
        <dbReference type="ARBA" id="ARBA00010136"/>
    </source>
</evidence>
<gene>
    <name evidence="19" type="ORF">NIES3787_35370</name>
</gene>
<keyword evidence="6 19" id="KW-0031">Aminopeptidase</keyword>
<dbReference type="GO" id="GO:0030089">
    <property type="term" value="C:phycobilisome"/>
    <property type="evidence" value="ECO:0007669"/>
    <property type="project" value="UniProtKB-KW"/>
</dbReference>
<evidence type="ECO:0000256" key="9">
    <source>
        <dbReference type="ARBA" id="ARBA00022723"/>
    </source>
</evidence>
<keyword evidence="9" id="KW-0479">Metal-binding</keyword>
<dbReference type="InterPro" id="IPR045357">
    <property type="entry name" value="Aminopeptidase_N-like_N"/>
</dbReference>
<dbReference type="GO" id="GO:0008270">
    <property type="term" value="F:zinc ion binding"/>
    <property type="evidence" value="ECO:0007669"/>
    <property type="project" value="InterPro"/>
</dbReference>
<keyword evidence="12" id="KW-0862">Zinc</keyword>
<keyword evidence="8" id="KW-0645">Protease</keyword>
<dbReference type="GO" id="GO:0005615">
    <property type="term" value="C:extracellular space"/>
    <property type="evidence" value="ECO:0007669"/>
    <property type="project" value="TreeGrafter"/>
</dbReference>
<evidence type="ECO:0000313" key="20">
    <source>
        <dbReference type="Proteomes" id="UP000438874"/>
    </source>
</evidence>
<comment type="caution">
    <text evidence="19">The sequence shown here is derived from an EMBL/GenBank/DDBJ whole genome shotgun (WGS) entry which is preliminary data.</text>
</comment>
<dbReference type="FunFam" id="2.60.40.1730:FF:000038">
    <property type="entry name" value="Aminopeptidase"/>
    <property type="match status" value="1"/>
</dbReference>
<dbReference type="InterPro" id="IPR011989">
    <property type="entry name" value="ARM-like"/>
</dbReference>
<dbReference type="EMBL" id="BJCH01000060">
    <property type="protein sequence ID" value="GCL47826.1"/>
    <property type="molecule type" value="Genomic_DNA"/>
</dbReference>
<dbReference type="SUPFAM" id="SSF55486">
    <property type="entry name" value="Metalloproteases ('zincins'), catalytic domain"/>
    <property type="match status" value="1"/>
</dbReference>
<dbReference type="Gene3D" id="1.25.10.10">
    <property type="entry name" value="Leucine-rich Repeat Variant"/>
    <property type="match status" value="2"/>
</dbReference>
<dbReference type="Pfam" id="PF17900">
    <property type="entry name" value="Peptidase_M1_N"/>
    <property type="match status" value="1"/>
</dbReference>
<comment type="similarity">
    <text evidence="3">Belongs to the peptidase M1 family.</text>
</comment>
<dbReference type="Pfam" id="PF13646">
    <property type="entry name" value="HEAT_2"/>
    <property type="match status" value="2"/>
</dbReference>
<dbReference type="PRINTS" id="PR00756">
    <property type="entry name" value="ALADIPTASE"/>
</dbReference>
<dbReference type="CDD" id="cd09603">
    <property type="entry name" value="M1_APN_like"/>
    <property type="match status" value="1"/>
</dbReference>
<evidence type="ECO:0000256" key="6">
    <source>
        <dbReference type="ARBA" id="ARBA00022438"/>
    </source>
</evidence>
<keyword evidence="16" id="KW-0175">Coiled coil</keyword>
<dbReference type="InterPro" id="IPR014782">
    <property type="entry name" value="Peptidase_M1_dom"/>
</dbReference>
<dbReference type="AlphaFoldDB" id="A0A6H9GN15"/>
<accession>A0A6H9GN15</accession>
<dbReference type="GO" id="GO:0016285">
    <property type="term" value="F:alanyl aminopeptidase activity"/>
    <property type="evidence" value="ECO:0007669"/>
    <property type="project" value="UniProtKB-EC"/>
</dbReference>
<dbReference type="EC" id="3.4.11.2" evidence="4"/>
<dbReference type="InterPro" id="IPR016024">
    <property type="entry name" value="ARM-type_fold"/>
</dbReference>
<sequence>MGLLLARKGTTDRVNLSLLDKNQQVRANMSHLTIDTENNQRQPFELPGAKPHYNPDRPGQVNHIFLDLIIDIFGQSFQGSCQITLTPIRQGISSLTLDAVDLNINSVFIEGISQPFDYDRSLLTIHLLQPSTDKPIILTINYQVKQPQRGLYFIGPDEYYPDKPIQVWTQGEDEDSRFWFPCFDYPGQLTTSEIRVKIPQPYIAISNGELISVEPVGEDRIYHWSQKQIHPTYLMTLAVGDFAELCDSWNGVPVTYYVEKGREEEGQRSMGKTPRMIEFFSQKFGYPYPYPKYAQVCVDDFIFGGMENTSTTILTDRCLIDQRASIDHTWTESLVAHELAHQWFGDLVVIKHWSHAWIKEGMASYSEVLWTESEYGKAAASYYLLGEARSYLEEDASRYRRPIVTHVYREAIELYDRHLYEKGACVYHMIRSILGEDLFAKAIHTFVRDNAHKTVETVDLLRAIEKATGYNLLFLFDQYVYRGGHPDYKVAYSWDNENNLAQLTVTQTQDEKELFDLKIPVAFAYLNSEDLTYNLRIHQKEQTFYFPLAQKPDFVKFDRGNNFLKTVTLEYPIGELKAQLQQDPDPISRIYAAIAIAKKGGLEAIEALGISLENEPFWGVRVEVAKQLATLGLDQAVTALIKGLNDEKAQVRRAIVEGLSEIKTLDSYNALKSLLEAGDASYYVEAAAARGLGSMAVGQLQNKEGEIIDLLNHILQLRKGWNEVVRAGAIGGLSQLKTSSAALESILTYTALGTPQPLRLAAIRALGAISSGQTTDKLTVILERLETIAKETFFLTQVAVCNALGQIENAKAIAILQALSDRTPDGRVRRVAEEAVQKVQKKLGSDKAIQEIREELEKMKQENQELKSRLTKLEAKNS</sequence>
<dbReference type="InterPro" id="IPR050344">
    <property type="entry name" value="Peptidase_M1_aminopeptidases"/>
</dbReference>
<dbReference type="GO" id="GO:0070006">
    <property type="term" value="F:metalloaminopeptidase activity"/>
    <property type="evidence" value="ECO:0007669"/>
    <property type="project" value="TreeGrafter"/>
</dbReference>
<reference evidence="19 20" key="1">
    <citation type="submission" date="2019-02" db="EMBL/GenBank/DDBJ databases">
        <title>Draft genome sequence of Arthrospira platensis NIES-3787.</title>
        <authorList>
            <person name="Yamaguchi H."/>
            <person name="Suzuki S."/>
            <person name="Kawachi M."/>
        </authorList>
    </citation>
    <scope>NUCLEOTIDE SEQUENCE [LARGE SCALE GENOMIC DNA]</scope>
    <source>
        <strain evidence="19 20">NIES-3787</strain>
    </source>
</reference>
<dbReference type="PANTHER" id="PTHR11533">
    <property type="entry name" value="PROTEASE M1 ZINC METALLOPROTEASE"/>
    <property type="match status" value="1"/>
</dbReference>
<dbReference type="FunFam" id="1.10.390.10:FF:000013">
    <property type="entry name" value="Aminopeptidase N"/>
    <property type="match status" value="1"/>
</dbReference>
<dbReference type="SUPFAM" id="SSF48371">
    <property type="entry name" value="ARM repeat"/>
    <property type="match status" value="1"/>
</dbReference>
<dbReference type="InterPro" id="IPR001930">
    <property type="entry name" value="Peptidase_M1"/>
</dbReference>
<dbReference type="InterPro" id="IPR004155">
    <property type="entry name" value="PBS_lyase_HEAT"/>
</dbReference>
<feature type="coiled-coil region" evidence="16">
    <location>
        <begin position="842"/>
        <end position="876"/>
    </location>
</feature>
<evidence type="ECO:0000256" key="2">
    <source>
        <dbReference type="ARBA" id="ARBA00001947"/>
    </source>
</evidence>
<evidence type="ECO:0000256" key="16">
    <source>
        <dbReference type="SAM" id="Coils"/>
    </source>
</evidence>
<evidence type="ECO:0000256" key="5">
    <source>
        <dbReference type="ARBA" id="ARBA00015611"/>
    </source>
</evidence>
<comment type="catalytic activity">
    <reaction evidence="1">
        <text>Release of an N-terminal amino acid, Xaa-|-Yaa- from a peptide, amide or arylamide. Xaa is preferably Ala, but may be most amino acids including Pro (slow action). When a terminal hydrophobic residue is followed by a prolyl residue, the two may be released as an intact Xaa-Pro dipeptide.</text>
        <dbReference type="EC" id="3.4.11.2"/>
    </reaction>
</comment>
<evidence type="ECO:0000259" key="18">
    <source>
        <dbReference type="Pfam" id="PF17900"/>
    </source>
</evidence>
<dbReference type="GO" id="GO:0043171">
    <property type="term" value="P:peptide catabolic process"/>
    <property type="evidence" value="ECO:0007669"/>
    <property type="project" value="TreeGrafter"/>
</dbReference>
<dbReference type="Gene3D" id="2.60.40.1730">
    <property type="entry name" value="tricorn interacting facor f3 domain"/>
    <property type="match status" value="1"/>
</dbReference>
<evidence type="ECO:0000256" key="12">
    <source>
        <dbReference type="ARBA" id="ARBA00022833"/>
    </source>
</evidence>
<dbReference type="RefSeq" id="WP_159250386.1">
    <property type="nucleotide sequence ID" value="NZ_BJCH01000060.1"/>
</dbReference>
<evidence type="ECO:0000256" key="15">
    <source>
        <dbReference type="ARBA" id="ARBA00031533"/>
    </source>
</evidence>
<name>A0A6H9GN15_MICAE</name>
<evidence type="ECO:0000256" key="7">
    <source>
        <dbReference type="ARBA" id="ARBA00022549"/>
    </source>
</evidence>
<keyword evidence="11" id="KW-0378">Hydrolase</keyword>
<dbReference type="GO" id="GO:0042277">
    <property type="term" value="F:peptide binding"/>
    <property type="evidence" value="ECO:0007669"/>
    <property type="project" value="TreeGrafter"/>
</dbReference>
<organism evidence="19 20">
    <name type="scientific">Microcystis aeruginosa NIES-3787</name>
    <dbReference type="NCBI Taxonomy" id="2517782"/>
    <lineage>
        <taxon>Bacteria</taxon>
        <taxon>Bacillati</taxon>
        <taxon>Cyanobacteriota</taxon>
        <taxon>Cyanophyceae</taxon>
        <taxon>Oscillatoriophycideae</taxon>
        <taxon>Chroococcales</taxon>
        <taxon>Microcystaceae</taxon>
        <taxon>Microcystis</taxon>
    </lineage>
</organism>
<evidence type="ECO:0000313" key="19">
    <source>
        <dbReference type="EMBL" id="GCL47826.1"/>
    </source>
</evidence>
<dbReference type="GO" id="GO:0006508">
    <property type="term" value="P:proteolysis"/>
    <property type="evidence" value="ECO:0007669"/>
    <property type="project" value="UniProtKB-KW"/>
</dbReference>
<feature type="domain" description="Peptidase M1 membrane alanine aminopeptidase" evidence="17">
    <location>
        <begin position="269"/>
        <end position="479"/>
    </location>
</feature>
<dbReference type="Proteomes" id="UP000438874">
    <property type="component" value="Unassembled WGS sequence"/>
</dbReference>
<dbReference type="GO" id="GO:0005737">
    <property type="term" value="C:cytoplasm"/>
    <property type="evidence" value="ECO:0007669"/>
    <property type="project" value="TreeGrafter"/>
</dbReference>
<evidence type="ECO:0000256" key="13">
    <source>
        <dbReference type="ARBA" id="ARBA00023049"/>
    </source>
</evidence>
<evidence type="ECO:0000256" key="4">
    <source>
        <dbReference type="ARBA" id="ARBA00012564"/>
    </source>
</evidence>
<dbReference type="InterPro" id="IPR027268">
    <property type="entry name" value="Peptidase_M4/M1_CTD_sf"/>
</dbReference>
<evidence type="ECO:0000259" key="17">
    <source>
        <dbReference type="Pfam" id="PF01433"/>
    </source>
</evidence>